<dbReference type="InterPro" id="IPR013520">
    <property type="entry name" value="Ribonucl_H"/>
</dbReference>
<dbReference type="InterPro" id="IPR036397">
    <property type="entry name" value="RNaseH_sf"/>
</dbReference>
<dbReference type="InterPro" id="IPR047201">
    <property type="entry name" value="ERI-1_3'hExo-like"/>
</dbReference>
<dbReference type="PANTHER" id="PTHR23044:SF61">
    <property type="entry name" value="3'-5' EXORIBONUCLEASE 1-RELATED"/>
    <property type="match status" value="1"/>
</dbReference>
<proteinExistence type="predicted"/>
<comment type="caution">
    <text evidence="5">The sequence shown here is derived from an EMBL/GenBank/DDBJ whole genome shotgun (WGS) entry which is preliminary data.</text>
</comment>
<dbReference type="InterPro" id="IPR051274">
    <property type="entry name" value="3-5_Exoribonuclease"/>
</dbReference>
<accession>A0A9D1MUI5</accession>
<dbReference type="Gene3D" id="3.30.420.10">
    <property type="entry name" value="Ribonuclease H-like superfamily/Ribonuclease H"/>
    <property type="match status" value="1"/>
</dbReference>
<dbReference type="CDD" id="cd06133">
    <property type="entry name" value="ERI-1_3'hExo_like"/>
    <property type="match status" value="1"/>
</dbReference>
<organism evidence="5 6">
    <name type="scientific">Candidatus Scybalenecus merdavium</name>
    <dbReference type="NCBI Taxonomy" id="2840939"/>
    <lineage>
        <taxon>Bacteria</taxon>
        <taxon>Bacillati</taxon>
        <taxon>Bacillota</taxon>
        <taxon>Clostridia</taxon>
        <taxon>Eubacteriales</taxon>
        <taxon>Oscillospiraceae</taxon>
        <taxon>Oscillospiraceae incertae sedis</taxon>
        <taxon>Candidatus Scybalenecus</taxon>
    </lineage>
</organism>
<gene>
    <name evidence="5" type="ORF">IAD23_04740</name>
</gene>
<dbReference type="Proteomes" id="UP000824125">
    <property type="component" value="Unassembled WGS sequence"/>
</dbReference>
<dbReference type="GO" id="GO:0003676">
    <property type="term" value="F:nucleic acid binding"/>
    <property type="evidence" value="ECO:0007669"/>
    <property type="project" value="InterPro"/>
</dbReference>
<dbReference type="Pfam" id="PF00929">
    <property type="entry name" value="RNase_T"/>
    <property type="match status" value="1"/>
</dbReference>
<name>A0A9D1MUI5_9FIRM</name>
<dbReference type="PANTHER" id="PTHR23044">
    <property type="entry name" value="3'-5' EXONUCLEASE ERI1-RELATED"/>
    <property type="match status" value="1"/>
</dbReference>
<evidence type="ECO:0000313" key="6">
    <source>
        <dbReference type="Proteomes" id="UP000824125"/>
    </source>
</evidence>
<dbReference type="SUPFAM" id="SSF53098">
    <property type="entry name" value="Ribonuclease H-like"/>
    <property type="match status" value="1"/>
</dbReference>
<evidence type="ECO:0000256" key="2">
    <source>
        <dbReference type="ARBA" id="ARBA00022801"/>
    </source>
</evidence>
<dbReference type="AlphaFoldDB" id="A0A9D1MUI5"/>
<keyword evidence="2" id="KW-0378">Hydrolase</keyword>
<protein>
    <recommendedName>
        <fullName evidence="4">Exonuclease domain-containing protein</fullName>
    </recommendedName>
</protein>
<reference evidence="5" key="1">
    <citation type="submission" date="2020-10" db="EMBL/GenBank/DDBJ databases">
        <authorList>
            <person name="Gilroy R."/>
        </authorList>
    </citation>
    <scope>NUCLEOTIDE SEQUENCE</scope>
    <source>
        <strain evidence="5">CHK176-6737</strain>
    </source>
</reference>
<dbReference type="EMBL" id="DVNM01000026">
    <property type="protein sequence ID" value="HIU69247.1"/>
    <property type="molecule type" value="Genomic_DNA"/>
</dbReference>
<feature type="domain" description="Exonuclease" evidence="4">
    <location>
        <begin position="2"/>
        <end position="188"/>
    </location>
</feature>
<evidence type="ECO:0000256" key="3">
    <source>
        <dbReference type="ARBA" id="ARBA00022839"/>
    </source>
</evidence>
<reference evidence="5" key="2">
    <citation type="journal article" date="2021" name="PeerJ">
        <title>Extensive microbial diversity within the chicken gut microbiome revealed by metagenomics and culture.</title>
        <authorList>
            <person name="Gilroy R."/>
            <person name="Ravi A."/>
            <person name="Getino M."/>
            <person name="Pursley I."/>
            <person name="Horton D.L."/>
            <person name="Alikhan N.F."/>
            <person name="Baker D."/>
            <person name="Gharbi K."/>
            <person name="Hall N."/>
            <person name="Watson M."/>
            <person name="Adriaenssens E.M."/>
            <person name="Foster-Nyarko E."/>
            <person name="Jarju S."/>
            <person name="Secka A."/>
            <person name="Antonio M."/>
            <person name="Oren A."/>
            <person name="Chaudhuri R.R."/>
            <person name="La Ragione R."/>
            <person name="Hildebrand F."/>
            <person name="Pallen M.J."/>
        </authorList>
    </citation>
    <scope>NUCLEOTIDE SEQUENCE</scope>
    <source>
        <strain evidence="5">CHK176-6737</strain>
    </source>
</reference>
<dbReference type="SMART" id="SM00479">
    <property type="entry name" value="EXOIII"/>
    <property type="match status" value="1"/>
</dbReference>
<keyword evidence="3" id="KW-0269">Exonuclease</keyword>
<evidence type="ECO:0000256" key="1">
    <source>
        <dbReference type="ARBA" id="ARBA00022722"/>
    </source>
</evidence>
<dbReference type="InterPro" id="IPR012337">
    <property type="entry name" value="RNaseH-like_sf"/>
</dbReference>
<evidence type="ECO:0000313" key="5">
    <source>
        <dbReference type="EMBL" id="HIU69247.1"/>
    </source>
</evidence>
<sequence length="297" mass="34516">MDYIIFDLEWNNAYNYATKKGVNEIVEIGAIKLDRYLNTVDTFRLLVRPKLSRRLSTHFKALTHMTLEELRRDGVAFETAVQDFRRWAGLPQNNVFMSWSNSDLYVLAENFRRVFGTTDISFIQNYADVQQYCQSFLDLPDGSKNQVGLTDCADALGLQYNDGLHHHALFDCELSAMCFCRVFDEKKFSAFVHRCENDYFSRLLFKPYSITKPVVQGFNVYQMEHGCPSCGAPLRRLRAYEVVNGAFKTVAVCDRCDRLYWVHVRAKMTYDGVRTASRVYLVGRKRAKKLYENLKKS</sequence>
<evidence type="ECO:0000259" key="4">
    <source>
        <dbReference type="SMART" id="SM00479"/>
    </source>
</evidence>
<dbReference type="GO" id="GO:0000175">
    <property type="term" value="F:3'-5'-RNA exonuclease activity"/>
    <property type="evidence" value="ECO:0007669"/>
    <property type="project" value="InterPro"/>
</dbReference>
<keyword evidence="1" id="KW-0540">Nuclease</keyword>